<dbReference type="OrthoDB" id="9780884at2"/>
<dbReference type="SUPFAM" id="SSF56300">
    <property type="entry name" value="Metallo-dependent phosphatases"/>
    <property type="match status" value="1"/>
</dbReference>
<proteinExistence type="predicted"/>
<dbReference type="Gene3D" id="3.60.21.10">
    <property type="match status" value="1"/>
</dbReference>
<dbReference type="EMBL" id="AZJE01000040">
    <property type="protein sequence ID" value="ETD15392.1"/>
    <property type="molecule type" value="Genomic_DNA"/>
</dbReference>
<accession>V8BKU0</accession>
<comment type="caution">
    <text evidence="3">The sequence shown here is derived from an EMBL/GenBank/DDBJ whole genome shotgun (WGS) entry which is preliminary data.</text>
</comment>
<dbReference type="PANTHER" id="PTHR31302:SF0">
    <property type="entry name" value="TRANSMEMBRANE PROTEIN WITH METALLOPHOSPHOESTERASE DOMAIN"/>
    <property type="match status" value="1"/>
</dbReference>
<evidence type="ECO:0000313" key="4">
    <source>
        <dbReference type="Proteomes" id="UP000018683"/>
    </source>
</evidence>
<keyword evidence="1" id="KW-0472">Membrane</keyword>
<dbReference type="PATRIC" id="fig|1073376.3.peg.2873"/>
<dbReference type="GO" id="GO:0016787">
    <property type="term" value="F:hydrolase activity"/>
    <property type="evidence" value="ECO:0007669"/>
    <property type="project" value="InterPro"/>
</dbReference>
<dbReference type="InterPro" id="IPR051158">
    <property type="entry name" value="Metallophosphoesterase_sf"/>
</dbReference>
<feature type="transmembrane region" description="Helical" evidence="1">
    <location>
        <begin position="5"/>
        <end position="24"/>
    </location>
</feature>
<dbReference type="InterPro" id="IPR004843">
    <property type="entry name" value="Calcineurin-like_PHP"/>
</dbReference>
<reference evidence="3 4" key="1">
    <citation type="submission" date="2013-10" db="EMBL/GenBank/DDBJ databases">
        <title>The Genome Sequence of Ruminococcus lactaris CC59_002D.</title>
        <authorList>
            <consortium name="The Broad Institute Genomics Platform"/>
            <person name="Earl A."/>
            <person name="Allen-Vercoe E."/>
            <person name="Daigneault M."/>
            <person name="Young S.K."/>
            <person name="Zeng Q."/>
            <person name="Gargeya S."/>
            <person name="Fitzgerald M."/>
            <person name="Abouelleil A."/>
            <person name="Alvarado L."/>
            <person name="Chapman S.B."/>
            <person name="Gainer-Dewar J."/>
            <person name="Goldberg J."/>
            <person name="Griggs A."/>
            <person name="Gujja S."/>
            <person name="Hansen M."/>
            <person name="Howarth C."/>
            <person name="Imamovic A."/>
            <person name="Ireland A."/>
            <person name="Larimer J."/>
            <person name="McCowan C."/>
            <person name="Murphy C."/>
            <person name="Pearson M."/>
            <person name="Poon T.W."/>
            <person name="Priest M."/>
            <person name="Roberts A."/>
            <person name="Saif S."/>
            <person name="Shea T."/>
            <person name="Sykes S."/>
            <person name="Wortman J."/>
            <person name="Nusbaum C."/>
            <person name="Birren B."/>
        </authorList>
    </citation>
    <scope>NUCLEOTIDE SEQUENCE [LARGE SCALE GENOMIC DNA]</scope>
    <source>
        <strain evidence="3 4">CC59_002D</strain>
    </source>
</reference>
<evidence type="ECO:0000256" key="1">
    <source>
        <dbReference type="SAM" id="Phobius"/>
    </source>
</evidence>
<dbReference type="RefSeq" id="WP_023923461.1">
    <property type="nucleotide sequence ID" value="NZ_CAXSLU010000015.1"/>
</dbReference>
<evidence type="ECO:0000259" key="2">
    <source>
        <dbReference type="Pfam" id="PF00149"/>
    </source>
</evidence>
<sequence length="328" mass="37413">MKKRYYVLITIFLLIAFCVVWNIYDNQRFVVTEQTVTLDDLPNSFDGYHILQISDLHGKYFGENQLDLLSAINQLDYDCILFTGDMNKYEESDLLSSQAIFDLINGIEKKEMAFWVDGNTGPFAIDMINGSCTGNLTKIGKEIEESGVNVLISPVEITREGESIWLVPELNQTDIQMNYLEMTEDMFESTEDYQNVILYGQELQKWYEQLSDNGQVKIRVNHYPIQANMTQADWDGLGYLDYDLSIAGHYHGGQLRLPFFGALYIPSPTSGIANGYFPKQNEVKGLNQIIDMQQYISAGLGSSASISFLDFRLFNTPEINLITLRCHK</sequence>
<dbReference type="STRING" id="1073376.HMPREF1202_02799"/>
<keyword evidence="1" id="KW-1133">Transmembrane helix</keyword>
<evidence type="ECO:0000313" key="3">
    <source>
        <dbReference type="EMBL" id="ETD15392.1"/>
    </source>
</evidence>
<dbReference type="Proteomes" id="UP000018683">
    <property type="component" value="Unassembled WGS sequence"/>
</dbReference>
<dbReference type="PANTHER" id="PTHR31302">
    <property type="entry name" value="TRANSMEMBRANE PROTEIN WITH METALLOPHOSPHOESTERASE DOMAIN-RELATED"/>
    <property type="match status" value="1"/>
</dbReference>
<name>V8BKU0_9FIRM</name>
<feature type="domain" description="Calcineurin-like phosphoesterase" evidence="2">
    <location>
        <begin position="49"/>
        <end position="252"/>
    </location>
</feature>
<gene>
    <name evidence="3" type="ORF">HMPREF1202_02799</name>
</gene>
<dbReference type="InterPro" id="IPR029052">
    <property type="entry name" value="Metallo-depent_PP-like"/>
</dbReference>
<dbReference type="HOGENOM" id="CLU_025443_1_0_9"/>
<dbReference type="AlphaFoldDB" id="V8BKU0"/>
<organism evidence="3 4">
    <name type="scientific">[Ruminococcus] lactaris CC59_002D</name>
    <dbReference type="NCBI Taxonomy" id="1073376"/>
    <lineage>
        <taxon>Bacteria</taxon>
        <taxon>Bacillati</taxon>
        <taxon>Bacillota</taxon>
        <taxon>Clostridia</taxon>
        <taxon>Lachnospirales</taxon>
        <taxon>Lachnospiraceae</taxon>
        <taxon>Mediterraneibacter</taxon>
    </lineage>
</organism>
<dbReference type="Pfam" id="PF00149">
    <property type="entry name" value="Metallophos"/>
    <property type="match status" value="1"/>
</dbReference>
<protein>
    <recommendedName>
        <fullName evidence="2">Calcineurin-like phosphoesterase domain-containing protein</fullName>
    </recommendedName>
</protein>
<keyword evidence="1" id="KW-0812">Transmembrane</keyword>